<dbReference type="InterPro" id="IPR000160">
    <property type="entry name" value="GGDEF_dom"/>
</dbReference>
<protein>
    <submittedName>
        <fullName evidence="5">EAL domain-containing protein</fullName>
    </submittedName>
</protein>
<evidence type="ECO:0000259" key="3">
    <source>
        <dbReference type="PROSITE" id="PS50883"/>
    </source>
</evidence>
<dbReference type="PANTHER" id="PTHR44757">
    <property type="entry name" value="DIGUANYLATE CYCLASE DGCP"/>
    <property type="match status" value="1"/>
</dbReference>
<proteinExistence type="predicted"/>
<evidence type="ECO:0000313" key="6">
    <source>
        <dbReference type="Proteomes" id="UP000278398"/>
    </source>
</evidence>
<reference evidence="5 6" key="1">
    <citation type="submission" date="2018-12" db="EMBL/GenBank/DDBJ databases">
        <title>Mesorhizobium carbonis sp. nov., isolated from coal mine water.</title>
        <authorList>
            <person name="Xin W."/>
            <person name="Xu Z."/>
            <person name="Xiang F."/>
            <person name="Zhang J."/>
            <person name="Xi L."/>
            <person name="Liu J."/>
        </authorList>
    </citation>
    <scope>NUCLEOTIDE SEQUENCE [LARGE SCALE GENOMIC DNA]</scope>
    <source>
        <strain evidence="5 6">B2.3</strain>
    </source>
</reference>
<dbReference type="SMART" id="SM00052">
    <property type="entry name" value="EAL"/>
    <property type="match status" value="1"/>
</dbReference>
<dbReference type="InterPro" id="IPR029787">
    <property type="entry name" value="Nucleotide_cyclase"/>
</dbReference>
<dbReference type="InterPro" id="IPR000014">
    <property type="entry name" value="PAS"/>
</dbReference>
<dbReference type="SMART" id="SM00086">
    <property type="entry name" value="PAC"/>
    <property type="match status" value="3"/>
</dbReference>
<dbReference type="SUPFAM" id="SSF55073">
    <property type="entry name" value="Nucleotide cyclase"/>
    <property type="match status" value="1"/>
</dbReference>
<dbReference type="Pfam" id="PF00989">
    <property type="entry name" value="PAS"/>
    <property type="match status" value="1"/>
</dbReference>
<dbReference type="NCBIfam" id="TIGR00229">
    <property type="entry name" value="sensory_box"/>
    <property type="match status" value="3"/>
</dbReference>
<dbReference type="NCBIfam" id="TIGR00254">
    <property type="entry name" value="GGDEF"/>
    <property type="match status" value="1"/>
</dbReference>
<gene>
    <name evidence="5" type="ORF">EJC49_15985</name>
</gene>
<dbReference type="InterPro" id="IPR035965">
    <property type="entry name" value="PAS-like_dom_sf"/>
</dbReference>
<feature type="domain" description="PAC" evidence="2">
    <location>
        <begin position="231"/>
        <end position="282"/>
    </location>
</feature>
<dbReference type="Gene3D" id="3.30.450.20">
    <property type="entry name" value="PAS domain"/>
    <property type="match status" value="3"/>
</dbReference>
<dbReference type="CDD" id="cd01948">
    <property type="entry name" value="EAL"/>
    <property type="match status" value="1"/>
</dbReference>
<evidence type="ECO:0000259" key="2">
    <source>
        <dbReference type="PROSITE" id="PS50113"/>
    </source>
</evidence>
<feature type="domain" description="PAC" evidence="2">
    <location>
        <begin position="101"/>
        <end position="154"/>
    </location>
</feature>
<dbReference type="EMBL" id="RWKW01000056">
    <property type="protein sequence ID" value="RST85382.1"/>
    <property type="molecule type" value="Genomic_DNA"/>
</dbReference>
<dbReference type="Pfam" id="PF08447">
    <property type="entry name" value="PAS_3"/>
    <property type="match status" value="2"/>
</dbReference>
<dbReference type="PROSITE" id="PS50112">
    <property type="entry name" value="PAS"/>
    <property type="match status" value="1"/>
</dbReference>
<dbReference type="PROSITE" id="PS50113">
    <property type="entry name" value="PAC"/>
    <property type="match status" value="2"/>
</dbReference>
<dbReference type="OrthoDB" id="9814202at2"/>
<dbReference type="SUPFAM" id="SSF141868">
    <property type="entry name" value="EAL domain-like"/>
    <property type="match status" value="1"/>
</dbReference>
<dbReference type="InterPro" id="IPR013767">
    <property type="entry name" value="PAS_fold"/>
</dbReference>
<dbReference type="PANTHER" id="PTHR44757:SF4">
    <property type="entry name" value="DIGUANYLATE CYCLASE DGCE-RELATED"/>
    <property type="match status" value="1"/>
</dbReference>
<dbReference type="InterPro" id="IPR000700">
    <property type="entry name" value="PAS-assoc_C"/>
</dbReference>
<dbReference type="SMART" id="SM00091">
    <property type="entry name" value="PAS"/>
    <property type="match status" value="3"/>
</dbReference>
<dbReference type="Proteomes" id="UP000278398">
    <property type="component" value="Unassembled WGS sequence"/>
</dbReference>
<dbReference type="InterPro" id="IPR013655">
    <property type="entry name" value="PAS_fold_3"/>
</dbReference>
<dbReference type="InterPro" id="IPR052155">
    <property type="entry name" value="Biofilm_reg_signaling"/>
</dbReference>
<dbReference type="PROSITE" id="PS50883">
    <property type="entry name" value="EAL"/>
    <property type="match status" value="1"/>
</dbReference>
<dbReference type="Pfam" id="PF00563">
    <property type="entry name" value="EAL"/>
    <property type="match status" value="1"/>
</dbReference>
<dbReference type="InterPro" id="IPR043128">
    <property type="entry name" value="Rev_trsase/Diguanyl_cyclase"/>
</dbReference>
<dbReference type="Gene3D" id="2.10.70.100">
    <property type="match status" value="1"/>
</dbReference>
<feature type="domain" description="PAS" evidence="1">
    <location>
        <begin position="283"/>
        <end position="329"/>
    </location>
</feature>
<dbReference type="GO" id="GO:0006355">
    <property type="term" value="P:regulation of DNA-templated transcription"/>
    <property type="evidence" value="ECO:0007669"/>
    <property type="project" value="InterPro"/>
</dbReference>
<accession>A0A429YVD3</accession>
<dbReference type="AlphaFoldDB" id="A0A429YVD3"/>
<name>A0A429YVD3_9HYPH</name>
<evidence type="ECO:0000313" key="5">
    <source>
        <dbReference type="EMBL" id="RST85382.1"/>
    </source>
</evidence>
<evidence type="ECO:0000259" key="4">
    <source>
        <dbReference type="PROSITE" id="PS50887"/>
    </source>
</evidence>
<dbReference type="SMART" id="SM00267">
    <property type="entry name" value="GGDEF"/>
    <property type="match status" value="1"/>
</dbReference>
<feature type="domain" description="EAL" evidence="3">
    <location>
        <begin position="576"/>
        <end position="830"/>
    </location>
</feature>
<sequence>MVPCNDKANCREHEMGVTDASQSLGTDVWAHALERAGLGVWDWNLPAGTCLYSDTWFRMLGYEPGELPQTGDLWVTLMHPEDRDNSIATGERHLRGETPLIEVEMRLRHKAGHWVWVLDRGGVVERDEAGNPLRVVGVQTDISSQKASEAALSAVKERFSLALSASRTGIWYYDIGTQFSFWDVHTHLIMGLPPKEGTVPSKTWIGFLHPDDREEAIRTHGDLSLFDHGDRKMRYRIVRPDGEVRHLETLARFSSDPAPHGSIVGTVRDVTEEVMAAEALRIEEHRLRVTLASISDGVVSADQEGRITFANPAASEMLGLAADSLIGRQSEELFSQHARIVGLPEFDARAAGLIVLPGADGQGILVRCTTNSISRADGLTRGFVHTLLDVTDEQKTQRELAYAARHDSLTSLFNRSAFEEVLETRVVMAEASPFALLYIDLDHFKALNDFAGHAAGDRALVLIARSIVDSLPAGSVVARLGGDEFAAIVDCTGDADAQLHAQAVLAAIRGADLGSNANYRRLGASVGIIVVSEKGLHAPDVLAHADDACYAAKSAGRNCLIAHTQDEGRLVSRLTAARLVGDIADAKEDGRLRLYGQEIRSLASPTEPGEKLEILARLVDRQGNSVPPGVFIPAAERFGRAAALDRWIIAKVLRDHGHIMRPGGLTVGFNLSAQTLSDATLWDYVHGLVQDCRASPQCVVFEITETAAVTNFEAAERFVRQARGYGCRISLDDFGAGLSSFDYLRRFPVDSLKINGSFIENLPTSRFDRQIVWSISRVARSLGYDVIAEKIENEATLGILANMNVQFGQGYLFHKPEPIEDIVRRRLDQMEPKVDRRAGRG</sequence>
<dbReference type="SUPFAM" id="SSF55785">
    <property type="entry name" value="PYP-like sensor domain (PAS domain)"/>
    <property type="match status" value="3"/>
</dbReference>
<comment type="caution">
    <text evidence="5">The sequence shown here is derived from an EMBL/GenBank/DDBJ whole genome shotgun (WGS) entry which is preliminary data.</text>
</comment>
<feature type="domain" description="GGDEF" evidence="4">
    <location>
        <begin position="432"/>
        <end position="565"/>
    </location>
</feature>
<dbReference type="InterPro" id="IPR001610">
    <property type="entry name" value="PAC"/>
</dbReference>
<dbReference type="CDD" id="cd00130">
    <property type="entry name" value="PAS"/>
    <property type="match status" value="3"/>
</dbReference>
<dbReference type="InterPro" id="IPR035919">
    <property type="entry name" value="EAL_sf"/>
</dbReference>
<dbReference type="CDD" id="cd01949">
    <property type="entry name" value="GGDEF"/>
    <property type="match status" value="1"/>
</dbReference>
<dbReference type="Gene3D" id="3.30.70.270">
    <property type="match status" value="1"/>
</dbReference>
<dbReference type="Pfam" id="PF00990">
    <property type="entry name" value="GGDEF"/>
    <property type="match status" value="1"/>
</dbReference>
<keyword evidence="6" id="KW-1185">Reference proteome</keyword>
<organism evidence="5 6">
    <name type="scientific">Aquibium carbonis</name>
    <dbReference type="NCBI Taxonomy" id="2495581"/>
    <lineage>
        <taxon>Bacteria</taxon>
        <taxon>Pseudomonadati</taxon>
        <taxon>Pseudomonadota</taxon>
        <taxon>Alphaproteobacteria</taxon>
        <taxon>Hyphomicrobiales</taxon>
        <taxon>Phyllobacteriaceae</taxon>
        <taxon>Aquibium</taxon>
    </lineage>
</organism>
<dbReference type="InterPro" id="IPR001633">
    <property type="entry name" value="EAL_dom"/>
</dbReference>
<dbReference type="PROSITE" id="PS50887">
    <property type="entry name" value="GGDEF"/>
    <property type="match status" value="1"/>
</dbReference>
<evidence type="ECO:0000259" key="1">
    <source>
        <dbReference type="PROSITE" id="PS50112"/>
    </source>
</evidence>
<dbReference type="Gene3D" id="3.20.20.450">
    <property type="entry name" value="EAL domain"/>
    <property type="match status" value="1"/>
</dbReference>